<reference evidence="2 3" key="1">
    <citation type="submission" date="2018-04" db="EMBL/GenBank/DDBJ databases">
        <authorList>
            <person name="Go L.Y."/>
            <person name="Mitchell J.A."/>
        </authorList>
    </citation>
    <scope>NUCLEOTIDE SEQUENCE [LARGE SCALE GENOMIC DNA]</scope>
    <source>
        <strain evidence="2">ULC066bin1</strain>
    </source>
</reference>
<evidence type="ECO:0000313" key="3">
    <source>
        <dbReference type="Proteomes" id="UP000249467"/>
    </source>
</evidence>
<dbReference type="InterPro" id="IPR025285">
    <property type="entry name" value="DUF4145"/>
</dbReference>
<feature type="domain" description="DUF4145" evidence="1">
    <location>
        <begin position="70"/>
        <end position="163"/>
    </location>
</feature>
<protein>
    <recommendedName>
        <fullName evidence="1">DUF4145 domain-containing protein</fullName>
    </recommendedName>
</protein>
<evidence type="ECO:0000313" key="2">
    <source>
        <dbReference type="EMBL" id="PZO36329.1"/>
    </source>
</evidence>
<comment type="caution">
    <text evidence="2">The sequence shown here is derived from an EMBL/GenBank/DDBJ whole genome shotgun (WGS) entry which is preliminary data.</text>
</comment>
<dbReference type="Pfam" id="PF13643">
    <property type="entry name" value="DUF4145"/>
    <property type="match status" value="1"/>
</dbReference>
<accession>A0A2W4W2M4</accession>
<dbReference type="EMBL" id="QBML01000042">
    <property type="protein sequence ID" value="PZO36329.1"/>
    <property type="molecule type" value="Genomic_DNA"/>
</dbReference>
<organism evidence="2 3">
    <name type="scientific">Pseudanabaena frigida</name>
    <dbReference type="NCBI Taxonomy" id="945775"/>
    <lineage>
        <taxon>Bacteria</taxon>
        <taxon>Bacillati</taxon>
        <taxon>Cyanobacteriota</taxon>
        <taxon>Cyanophyceae</taxon>
        <taxon>Pseudanabaenales</taxon>
        <taxon>Pseudanabaenaceae</taxon>
        <taxon>Pseudanabaena</taxon>
    </lineage>
</organism>
<proteinExistence type="predicted"/>
<evidence type="ECO:0000259" key="1">
    <source>
        <dbReference type="Pfam" id="PF13643"/>
    </source>
</evidence>
<name>A0A2W4W2M4_9CYAN</name>
<sequence>MGYGLFYDHCPECAGLVVLFKRGYYKVEYTTRYENNYLEDITLEEIIYPKSVNRKVETEVPERYRKDFLEACAVLPISAKASAALSRRILQDILREHFKIKDSSLATEIEKFIALKDVPSYLSQAVDAIRNIGNFAAHPLKDTNTGEVVEVESGEAEWLLDVLESLFDFAFIQPNRLAERKKILNEKLKSLGKPTMKG</sequence>
<dbReference type="AlphaFoldDB" id="A0A2W4W2M4"/>
<gene>
    <name evidence="2" type="ORF">DCF19_21935</name>
</gene>
<reference evidence="2 3" key="2">
    <citation type="submission" date="2018-06" db="EMBL/GenBank/DDBJ databases">
        <title>Metagenomic assembly of (sub)arctic Cyanobacteria and their associated microbiome from non-axenic cultures.</title>
        <authorList>
            <person name="Baurain D."/>
        </authorList>
    </citation>
    <scope>NUCLEOTIDE SEQUENCE [LARGE SCALE GENOMIC DNA]</scope>
    <source>
        <strain evidence="2">ULC066bin1</strain>
    </source>
</reference>
<dbReference type="Proteomes" id="UP000249467">
    <property type="component" value="Unassembled WGS sequence"/>
</dbReference>